<dbReference type="SUPFAM" id="SSF52172">
    <property type="entry name" value="CheY-like"/>
    <property type="match status" value="1"/>
</dbReference>
<dbReference type="Proteomes" id="UP001149822">
    <property type="component" value="Unassembled WGS sequence"/>
</dbReference>
<dbReference type="RefSeq" id="WP_268944664.1">
    <property type="nucleotide sequence ID" value="NZ_JAPTYD010000147.1"/>
</dbReference>
<feature type="domain" description="Response regulatory" evidence="3">
    <location>
        <begin position="40"/>
        <end position="155"/>
    </location>
</feature>
<dbReference type="InterPro" id="IPR050595">
    <property type="entry name" value="Bact_response_regulator"/>
</dbReference>
<dbReference type="PROSITE" id="PS50110">
    <property type="entry name" value="RESPONSE_REGULATORY"/>
    <property type="match status" value="1"/>
</dbReference>
<dbReference type="PANTHER" id="PTHR44591:SF3">
    <property type="entry name" value="RESPONSE REGULATORY DOMAIN-CONTAINING PROTEIN"/>
    <property type="match status" value="1"/>
</dbReference>
<proteinExistence type="predicted"/>
<dbReference type="SMART" id="SM00448">
    <property type="entry name" value="REC"/>
    <property type="match status" value="1"/>
</dbReference>
<dbReference type="PANTHER" id="PTHR44591">
    <property type="entry name" value="STRESS RESPONSE REGULATOR PROTEIN 1"/>
    <property type="match status" value="1"/>
</dbReference>
<keyword evidence="1 2" id="KW-0597">Phosphoprotein</keyword>
<evidence type="ECO:0000256" key="2">
    <source>
        <dbReference type="PROSITE-ProRule" id="PRU00169"/>
    </source>
</evidence>
<reference evidence="4" key="1">
    <citation type="submission" date="2022-12" db="EMBL/GenBank/DDBJ databases">
        <title>Paracoccus sp. EF6 isolated from a lake water.</title>
        <authorList>
            <person name="Liu H."/>
        </authorList>
    </citation>
    <scope>NUCLEOTIDE SEQUENCE</scope>
    <source>
        <strain evidence="4">EF6</strain>
    </source>
</reference>
<feature type="modified residue" description="4-aspartylphosphate" evidence="2">
    <location>
        <position position="91"/>
    </location>
</feature>
<comment type="caution">
    <text evidence="4">The sequence shown here is derived from an EMBL/GenBank/DDBJ whole genome shotgun (WGS) entry which is preliminary data.</text>
</comment>
<sequence>MTRASACVKHQAKMAEPSGTGSPSSSVKWSASLMDRHSPYALVADDDALIRMDACDILKDAGFRCYEAATSEKAAEILGKFGQNVQLLFTDVNMPPGEMTGFDLARLCAQDWPNIGILVASGGVTPGPGDMPEGAAFISKPFTSEVVLEHLRKILPDGRRPERLKNGAD</sequence>
<protein>
    <submittedName>
        <fullName evidence="4">Response regulator</fullName>
    </submittedName>
</protein>
<name>A0ABT4JBS6_9RHOB</name>
<dbReference type="Gene3D" id="3.40.50.2300">
    <property type="match status" value="1"/>
</dbReference>
<gene>
    <name evidence="4" type="ORF">OU682_23870</name>
</gene>
<evidence type="ECO:0000256" key="1">
    <source>
        <dbReference type="ARBA" id="ARBA00022553"/>
    </source>
</evidence>
<accession>A0ABT4JBS6</accession>
<dbReference type="Pfam" id="PF00072">
    <property type="entry name" value="Response_reg"/>
    <property type="match status" value="1"/>
</dbReference>
<keyword evidence="5" id="KW-1185">Reference proteome</keyword>
<dbReference type="InterPro" id="IPR011006">
    <property type="entry name" value="CheY-like_superfamily"/>
</dbReference>
<dbReference type="EMBL" id="JAPTYD010000147">
    <property type="protein sequence ID" value="MCZ0964579.1"/>
    <property type="molecule type" value="Genomic_DNA"/>
</dbReference>
<evidence type="ECO:0000313" key="5">
    <source>
        <dbReference type="Proteomes" id="UP001149822"/>
    </source>
</evidence>
<dbReference type="InterPro" id="IPR001789">
    <property type="entry name" value="Sig_transdc_resp-reg_receiver"/>
</dbReference>
<evidence type="ECO:0000313" key="4">
    <source>
        <dbReference type="EMBL" id="MCZ0964579.1"/>
    </source>
</evidence>
<organism evidence="4 5">
    <name type="scientific">Paracoccus benzoatiresistens</name>
    <dbReference type="NCBI Taxonomy" id="2997341"/>
    <lineage>
        <taxon>Bacteria</taxon>
        <taxon>Pseudomonadati</taxon>
        <taxon>Pseudomonadota</taxon>
        <taxon>Alphaproteobacteria</taxon>
        <taxon>Rhodobacterales</taxon>
        <taxon>Paracoccaceae</taxon>
        <taxon>Paracoccus</taxon>
    </lineage>
</organism>
<evidence type="ECO:0000259" key="3">
    <source>
        <dbReference type="PROSITE" id="PS50110"/>
    </source>
</evidence>